<gene>
    <name evidence="2" type="ORF">F444_02765</name>
</gene>
<protein>
    <submittedName>
        <fullName evidence="2">Uncharacterized protein</fullName>
    </submittedName>
</protein>
<reference evidence="2 3" key="1">
    <citation type="submission" date="2013-11" db="EMBL/GenBank/DDBJ databases">
        <title>The Genome Sequence of Phytophthora parasitica P1976.</title>
        <authorList>
            <consortium name="The Broad Institute Genomics Platform"/>
            <person name="Russ C."/>
            <person name="Tyler B."/>
            <person name="Panabieres F."/>
            <person name="Shan W."/>
            <person name="Tripathy S."/>
            <person name="Grunwald N."/>
            <person name="Machado M."/>
            <person name="Johnson C.S."/>
            <person name="Walker B."/>
            <person name="Young S."/>
            <person name="Zeng Q."/>
            <person name="Gargeya S."/>
            <person name="Fitzgerald M."/>
            <person name="Haas B."/>
            <person name="Abouelleil A."/>
            <person name="Allen A.W."/>
            <person name="Alvarado L."/>
            <person name="Arachchi H.M."/>
            <person name="Berlin A.M."/>
            <person name="Chapman S.B."/>
            <person name="Gainer-Dewar J."/>
            <person name="Goldberg J."/>
            <person name="Griggs A."/>
            <person name="Gujja S."/>
            <person name="Hansen M."/>
            <person name="Howarth C."/>
            <person name="Imamovic A."/>
            <person name="Ireland A."/>
            <person name="Larimer J."/>
            <person name="McCowan C."/>
            <person name="Murphy C."/>
            <person name="Pearson M."/>
            <person name="Poon T.W."/>
            <person name="Priest M."/>
            <person name="Roberts A."/>
            <person name="Saif S."/>
            <person name="Shea T."/>
            <person name="Sisk P."/>
            <person name="Sykes S."/>
            <person name="Wortman J."/>
            <person name="Nusbaum C."/>
            <person name="Birren B."/>
        </authorList>
    </citation>
    <scope>NUCLEOTIDE SEQUENCE [LARGE SCALE GENOMIC DNA]</scope>
    <source>
        <strain evidence="2 3">P1976</strain>
    </source>
</reference>
<proteinExistence type="predicted"/>
<accession>A0A081AWA2</accession>
<dbReference type="Proteomes" id="UP000028582">
    <property type="component" value="Unassembled WGS sequence"/>
</dbReference>
<dbReference type="EMBL" id="ANJA01000549">
    <property type="protein sequence ID" value="ETO83163.1"/>
    <property type="molecule type" value="Genomic_DNA"/>
</dbReference>
<name>A0A081AWA2_PHYNI</name>
<comment type="caution">
    <text evidence="2">The sequence shown here is derived from an EMBL/GenBank/DDBJ whole genome shotgun (WGS) entry which is preliminary data.</text>
</comment>
<organism evidence="2 3">
    <name type="scientific">Phytophthora nicotianae P1976</name>
    <dbReference type="NCBI Taxonomy" id="1317066"/>
    <lineage>
        <taxon>Eukaryota</taxon>
        <taxon>Sar</taxon>
        <taxon>Stramenopiles</taxon>
        <taxon>Oomycota</taxon>
        <taxon>Peronosporomycetes</taxon>
        <taxon>Peronosporales</taxon>
        <taxon>Peronosporaceae</taxon>
        <taxon>Phytophthora</taxon>
    </lineage>
</organism>
<evidence type="ECO:0000256" key="1">
    <source>
        <dbReference type="SAM" id="MobiDB-lite"/>
    </source>
</evidence>
<dbReference type="OrthoDB" id="140871at2759"/>
<dbReference type="AlphaFoldDB" id="A0A081AWA2"/>
<sequence>MFFYRCCAASLGSTEKRDRYKTNPKYPDLNKTFLMYWELRQQLRAHVAPSLGYCGAMINEMITKMAVNTANMLARHFRRRLYQYVRLRYAKEGKIQLSFNKTKKLIDSCYRVQEVQEFDTNGNLTATMKMWGAWDKWRTSEERELREWLGMAPWHWTIRENLDYFVTKVYDMLLWMEDFVEKHPKTRGAHLYSLLPQSSSFIPSHVTLNATTLYELFCRIYDNPLFNVTELETRTRKFGNRDTTDGYAASVLLEREMPTTEPTDTNTAPRKRRKTSKNRLTNVVEKDALDWHVTSYRKATHQTFSLGSILTLEYWSRLRRLDIFHSNGKADSANTATDVVAFAKKIRGSALRRTNTDTVTRMGPQLEEYRTCYFVKHVGFLVSYSTKTSFRKWRFLTTSSKTRALTAITKRLVPIRSAQVCIAFGDWSCQDGLCGNPSAPVQALKKELERRATVCPWTSFAPVSCAPAATSTSFQLGY</sequence>
<evidence type="ECO:0000313" key="2">
    <source>
        <dbReference type="EMBL" id="ETO83163.1"/>
    </source>
</evidence>
<evidence type="ECO:0000313" key="3">
    <source>
        <dbReference type="Proteomes" id="UP000028582"/>
    </source>
</evidence>
<feature type="region of interest" description="Disordered" evidence="1">
    <location>
        <begin position="256"/>
        <end position="277"/>
    </location>
</feature>